<evidence type="ECO:0000313" key="2">
    <source>
        <dbReference type="Proteomes" id="UP000249799"/>
    </source>
</evidence>
<proteinExistence type="predicted"/>
<sequence length="216" mass="23279">MSDDILLESGKKSKLGLIVLVTTVLVALGAVGAVGHLAGAGWFGYRKILYGMNDIYLLNMGPEKLLVSVAGGDPIEVESEGAHLVELMGGESEVIISNTEGEVVETHTVFAENSSLLLKLSVDGCLAVSDVGAFYGRGGDSMKIVETIDRSTRLYTPGSNNIIWPRKNFPRALPKDGGDALWVELVGCALLEEPRFMRGYLDTRLGERLARDKKPE</sequence>
<dbReference type="AlphaFoldDB" id="A0A2Z4FLZ3"/>
<evidence type="ECO:0000313" key="1">
    <source>
        <dbReference type="EMBL" id="AWV89694.1"/>
    </source>
</evidence>
<accession>A0A2Z4FLZ3</accession>
<name>A0A2Z4FLZ3_9DELT</name>
<dbReference type="EMBL" id="CP030032">
    <property type="protein sequence ID" value="AWV89694.1"/>
    <property type="molecule type" value="Genomic_DNA"/>
</dbReference>
<reference evidence="1 2" key="1">
    <citation type="submission" date="2018-06" db="EMBL/GenBank/DDBJ databases">
        <title>Lujinxingia sediminis gen. nov. sp. nov., a new facultative anaerobic member of the class Deltaproteobacteria, and proposal of Lujinxingaceae fam. nov.</title>
        <authorList>
            <person name="Guo L.-Y."/>
            <person name="Li C.-M."/>
            <person name="Wang S."/>
            <person name="Du Z.-J."/>
        </authorList>
    </citation>
    <scope>NUCLEOTIDE SEQUENCE [LARGE SCALE GENOMIC DNA]</scope>
    <source>
        <strain evidence="1 2">FA350</strain>
    </source>
</reference>
<protein>
    <submittedName>
        <fullName evidence="1">Uncharacterized protein</fullName>
    </submittedName>
</protein>
<dbReference type="Proteomes" id="UP000249799">
    <property type="component" value="Chromosome"/>
</dbReference>
<dbReference type="RefSeq" id="WP_111334563.1">
    <property type="nucleotide sequence ID" value="NZ_CP030032.1"/>
</dbReference>
<gene>
    <name evidence="1" type="ORF">DN745_10215</name>
</gene>
<dbReference type="OrthoDB" id="5502179at2"/>
<organism evidence="1 2">
    <name type="scientific">Bradymonas sediminis</name>
    <dbReference type="NCBI Taxonomy" id="1548548"/>
    <lineage>
        <taxon>Bacteria</taxon>
        <taxon>Deltaproteobacteria</taxon>
        <taxon>Bradymonadales</taxon>
        <taxon>Bradymonadaceae</taxon>
        <taxon>Bradymonas</taxon>
    </lineage>
</organism>
<keyword evidence="2" id="KW-1185">Reference proteome</keyword>
<dbReference type="KEGG" id="bsed:DN745_10215"/>